<evidence type="ECO:0008006" key="4">
    <source>
        <dbReference type="Google" id="ProtNLM"/>
    </source>
</evidence>
<evidence type="ECO:0000313" key="3">
    <source>
        <dbReference type="Proteomes" id="UP000660454"/>
    </source>
</evidence>
<accession>A0ABQ4GRD3</accession>
<gene>
    <name evidence="2" type="ORF">Msi02_48040</name>
</gene>
<feature type="region of interest" description="Disordered" evidence="1">
    <location>
        <begin position="101"/>
        <end position="138"/>
    </location>
</feature>
<dbReference type="EMBL" id="BOOF01000029">
    <property type="protein sequence ID" value="GIH63987.1"/>
    <property type="molecule type" value="Genomic_DNA"/>
</dbReference>
<feature type="region of interest" description="Disordered" evidence="1">
    <location>
        <begin position="150"/>
        <end position="208"/>
    </location>
</feature>
<proteinExistence type="predicted"/>
<organism evidence="2 3">
    <name type="scientific">Microbispora siamensis</name>
    <dbReference type="NCBI Taxonomy" id="564413"/>
    <lineage>
        <taxon>Bacteria</taxon>
        <taxon>Bacillati</taxon>
        <taxon>Actinomycetota</taxon>
        <taxon>Actinomycetes</taxon>
        <taxon>Streptosporangiales</taxon>
        <taxon>Streptosporangiaceae</taxon>
        <taxon>Microbispora</taxon>
    </lineage>
</organism>
<reference evidence="2 3" key="1">
    <citation type="submission" date="2021-01" db="EMBL/GenBank/DDBJ databases">
        <title>Whole genome shotgun sequence of Microbispora siamensis NBRC 104113.</title>
        <authorList>
            <person name="Komaki H."/>
            <person name="Tamura T."/>
        </authorList>
    </citation>
    <scope>NUCLEOTIDE SEQUENCE [LARGE SCALE GENOMIC DNA]</scope>
    <source>
        <strain evidence="2 3">NBRC 104113</strain>
    </source>
</reference>
<name>A0ABQ4GRD3_9ACTN</name>
<dbReference type="Proteomes" id="UP000660454">
    <property type="component" value="Unassembled WGS sequence"/>
</dbReference>
<dbReference type="RefSeq" id="WP_204050331.1">
    <property type="nucleotide sequence ID" value="NZ_BOOF01000029.1"/>
</dbReference>
<keyword evidence="3" id="KW-1185">Reference proteome</keyword>
<evidence type="ECO:0000256" key="1">
    <source>
        <dbReference type="SAM" id="MobiDB-lite"/>
    </source>
</evidence>
<evidence type="ECO:0000313" key="2">
    <source>
        <dbReference type="EMBL" id="GIH63987.1"/>
    </source>
</evidence>
<sequence length="325" mass="36005">MAADDWLSLPGVLWAINAAPDVPASALATLIGLAKHTDENGLGAYPSKDHLAWYARKSPKQVKRDLEVLLQRDLIRLGDQNLTKHLRGDKRPTVYDLAMERKRPAYESPASTGGHVRPPVTPESADNPDERGVMYDPPQSERGVMYVRAGGHVRPSGGSCTTPEESSNNPRKISSSSVSAPDAPHGHEEEDEIVKGETTNNPTGPVVDLPTERAARHIVDRQIGIDRDQARAIVALIDKEAADRKQPVKTWTRYVLRISDDELRDYLGRVQAASEPSKPARREMPDWCGECDDHDRTRENDQGQVYYCPRCNPLSHRYTAVGVAQ</sequence>
<comment type="caution">
    <text evidence="2">The sequence shown here is derived from an EMBL/GenBank/DDBJ whole genome shotgun (WGS) entry which is preliminary data.</text>
</comment>
<feature type="compositionally biased region" description="Low complexity" evidence="1">
    <location>
        <begin position="166"/>
        <end position="179"/>
    </location>
</feature>
<protein>
    <recommendedName>
        <fullName evidence="4">Helix-turn-helix domain-containing protein</fullName>
    </recommendedName>
</protein>